<organism evidence="19 20">
    <name type="scientific">Sphingomonas humi</name>
    <dbReference type="NCBI Taxonomy" id="335630"/>
    <lineage>
        <taxon>Bacteria</taxon>
        <taxon>Pseudomonadati</taxon>
        <taxon>Pseudomonadota</taxon>
        <taxon>Alphaproteobacteria</taxon>
        <taxon>Sphingomonadales</taxon>
        <taxon>Sphingomonadaceae</taxon>
        <taxon>Sphingomonas</taxon>
    </lineage>
</organism>
<dbReference type="RefSeq" id="WP_344708145.1">
    <property type="nucleotide sequence ID" value="NZ_BAAAZD010000001.1"/>
</dbReference>
<evidence type="ECO:0000313" key="20">
    <source>
        <dbReference type="Proteomes" id="UP001501310"/>
    </source>
</evidence>
<dbReference type="InterPro" id="IPR013655">
    <property type="entry name" value="PAS_fold_3"/>
</dbReference>
<sequence length="520" mass="57179">MPNVSSAIMAAIVLVCGLAGLIAGGEWRWLAVPSCLFLGLTILWSLSGWRQSAEQLSQTERHLLDLVDFPTLSPFLTDAEGGSLYRGSLWTTWTGQEEDRAGVRWLEAVHPDDQDAIGLAWSEALGSGKPYDCEYRVRFRSGDYRWLRARAFPSHDDNGEVTHWAGILEDVHDRRTAEEQLRQTATLLELIGASTDTIIYAKDRDGRMLYLNRALEQLSGLHKEDILGRTDDEWNRNSAEAEALKAADRQVIETGHTLDLEEMFTGQDGQSRYYQTLKSPLRDHTGEVIGVVGVSTDISAAKEAEQREKLLSRELDHRAKNLLAVVQSVVSLTRADTLVDFKKAVEGRIQSLGRAHSMLAASRWEGAELERVLSEELAPYRGAEQGQVILSGPPMLLKPAAAQSLALVFHELATNAVKYGALSVAGGELEVRWGIEEKAGRSALLRLRWEERGGPSVPPRTSVSRSGFGSRVIRSSIERQLGGSLTLDWAATGLVVTMEVALDRSLHDPDGGMRGGAPQP</sequence>
<dbReference type="SMART" id="SM00086">
    <property type="entry name" value="PAC"/>
    <property type="match status" value="2"/>
</dbReference>
<accession>A0ABP7RD39</accession>
<dbReference type="PROSITE" id="PS50112">
    <property type="entry name" value="PAS"/>
    <property type="match status" value="1"/>
</dbReference>
<evidence type="ECO:0000256" key="13">
    <source>
        <dbReference type="ARBA" id="ARBA00022991"/>
    </source>
</evidence>
<comment type="catalytic activity">
    <reaction evidence="1">
        <text>ATP + protein L-histidine = ADP + protein N-phospho-L-histidine.</text>
        <dbReference type="EC" id="2.7.13.3"/>
    </reaction>
</comment>
<keyword evidence="4" id="KW-0597">Phosphoprotein</keyword>
<comment type="caution">
    <text evidence="19">The sequence shown here is derived from an EMBL/GenBank/DDBJ whole genome shotgun (WGS) entry which is preliminary data.</text>
</comment>
<dbReference type="PROSITE" id="PS50113">
    <property type="entry name" value="PAC"/>
    <property type="match status" value="2"/>
</dbReference>
<keyword evidence="15" id="KW-0675">Receptor</keyword>
<dbReference type="CDD" id="cd00130">
    <property type="entry name" value="PAS"/>
    <property type="match status" value="2"/>
</dbReference>
<keyword evidence="13" id="KW-0157">Chromophore</keyword>
<evidence type="ECO:0000256" key="15">
    <source>
        <dbReference type="ARBA" id="ARBA00023170"/>
    </source>
</evidence>
<dbReference type="SMART" id="SM00911">
    <property type="entry name" value="HWE_HK"/>
    <property type="match status" value="1"/>
</dbReference>
<protein>
    <recommendedName>
        <fullName evidence="2">histidine kinase</fullName>
        <ecNumber evidence="2">2.7.13.3</ecNumber>
    </recommendedName>
</protein>
<dbReference type="Gene3D" id="3.30.450.20">
    <property type="entry name" value="PAS domain"/>
    <property type="match status" value="2"/>
</dbReference>
<dbReference type="PANTHER" id="PTHR41523:SF8">
    <property type="entry name" value="ETHYLENE RESPONSE SENSOR PROTEIN"/>
    <property type="match status" value="1"/>
</dbReference>
<keyword evidence="16" id="KW-1133">Transmembrane helix</keyword>
<evidence type="ECO:0000256" key="12">
    <source>
        <dbReference type="ARBA" id="ARBA00022840"/>
    </source>
</evidence>
<dbReference type="Pfam" id="PF07536">
    <property type="entry name" value="HWE_HK"/>
    <property type="match status" value="1"/>
</dbReference>
<feature type="domain" description="PAS" evidence="17">
    <location>
        <begin position="183"/>
        <end position="230"/>
    </location>
</feature>
<evidence type="ECO:0000256" key="9">
    <source>
        <dbReference type="ARBA" id="ARBA00022737"/>
    </source>
</evidence>
<dbReference type="SUPFAM" id="SSF55785">
    <property type="entry name" value="PYP-like sensor domain (PAS domain)"/>
    <property type="match status" value="2"/>
</dbReference>
<keyword evidence="8" id="KW-0808">Transferase</keyword>
<evidence type="ECO:0000256" key="5">
    <source>
        <dbReference type="ARBA" id="ARBA00022606"/>
    </source>
</evidence>
<evidence type="ECO:0000256" key="8">
    <source>
        <dbReference type="ARBA" id="ARBA00022679"/>
    </source>
</evidence>
<dbReference type="InterPro" id="IPR000014">
    <property type="entry name" value="PAS"/>
</dbReference>
<keyword evidence="9" id="KW-0677">Repeat</keyword>
<keyword evidence="7" id="KW-0288">FMN</keyword>
<keyword evidence="20" id="KW-1185">Reference proteome</keyword>
<keyword evidence="6" id="KW-0285">Flavoprotein</keyword>
<evidence type="ECO:0000256" key="14">
    <source>
        <dbReference type="ARBA" id="ARBA00023026"/>
    </source>
</evidence>
<proteinExistence type="predicted"/>
<dbReference type="InterPro" id="IPR011102">
    <property type="entry name" value="Sig_transdc_His_kinase_HWE"/>
</dbReference>
<evidence type="ECO:0000256" key="16">
    <source>
        <dbReference type="SAM" id="Phobius"/>
    </source>
</evidence>
<dbReference type="Pfam" id="PF08447">
    <property type="entry name" value="PAS_3"/>
    <property type="match status" value="1"/>
</dbReference>
<gene>
    <name evidence="19" type="ORF">GCM10022211_00450</name>
</gene>
<feature type="domain" description="PAC" evidence="18">
    <location>
        <begin position="258"/>
        <end position="310"/>
    </location>
</feature>
<keyword evidence="16" id="KW-0812">Transmembrane</keyword>
<evidence type="ECO:0000259" key="17">
    <source>
        <dbReference type="PROSITE" id="PS50112"/>
    </source>
</evidence>
<evidence type="ECO:0000256" key="10">
    <source>
        <dbReference type="ARBA" id="ARBA00022741"/>
    </source>
</evidence>
<name>A0ABP7RD39_9SPHN</name>
<evidence type="ECO:0000256" key="11">
    <source>
        <dbReference type="ARBA" id="ARBA00022777"/>
    </source>
</evidence>
<dbReference type="InterPro" id="IPR035965">
    <property type="entry name" value="PAS-like_dom_sf"/>
</dbReference>
<evidence type="ECO:0000256" key="7">
    <source>
        <dbReference type="ARBA" id="ARBA00022643"/>
    </source>
</evidence>
<evidence type="ECO:0000259" key="18">
    <source>
        <dbReference type="PROSITE" id="PS50113"/>
    </source>
</evidence>
<dbReference type="PANTHER" id="PTHR41523">
    <property type="entry name" value="TWO-COMPONENT SYSTEM SENSOR PROTEIN"/>
    <property type="match status" value="1"/>
</dbReference>
<dbReference type="EC" id="2.7.13.3" evidence="2"/>
<dbReference type="Pfam" id="PF08448">
    <property type="entry name" value="PAS_4"/>
    <property type="match status" value="1"/>
</dbReference>
<keyword evidence="5" id="KW-0716">Sensory transduction</keyword>
<dbReference type="InterPro" id="IPR013656">
    <property type="entry name" value="PAS_4"/>
</dbReference>
<dbReference type="InterPro" id="IPR036890">
    <property type="entry name" value="HATPase_C_sf"/>
</dbReference>
<evidence type="ECO:0000313" key="19">
    <source>
        <dbReference type="EMBL" id="GAA3995749.1"/>
    </source>
</evidence>
<evidence type="ECO:0000256" key="1">
    <source>
        <dbReference type="ARBA" id="ARBA00000085"/>
    </source>
</evidence>
<evidence type="ECO:0000256" key="2">
    <source>
        <dbReference type="ARBA" id="ARBA00012438"/>
    </source>
</evidence>
<keyword evidence="14" id="KW-0843">Virulence</keyword>
<keyword evidence="12" id="KW-0067">ATP-binding</keyword>
<feature type="domain" description="PAC" evidence="18">
    <location>
        <begin position="131"/>
        <end position="183"/>
    </location>
</feature>
<evidence type="ECO:0000256" key="6">
    <source>
        <dbReference type="ARBA" id="ARBA00022630"/>
    </source>
</evidence>
<dbReference type="Gene3D" id="3.30.565.10">
    <property type="entry name" value="Histidine kinase-like ATPase, C-terminal domain"/>
    <property type="match status" value="1"/>
</dbReference>
<keyword evidence="10" id="KW-0547">Nucleotide-binding</keyword>
<keyword evidence="11" id="KW-0418">Kinase</keyword>
<evidence type="ECO:0000256" key="3">
    <source>
        <dbReference type="ARBA" id="ARBA00022543"/>
    </source>
</evidence>
<dbReference type="NCBIfam" id="TIGR00229">
    <property type="entry name" value="sensory_box"/>
    <property type="match status" value="2"/>
</dbReference>
<evidence type="ECO:0000256" key="4">
    <source>
        <dbReference type="ARBA" id="ARBA00022553"/>
    </source>
</evidence>
<dbReference type="EMBL" id="BAAAZD010000001">
    <property type="protein sequence ID" value="GAA3995749.1"/>
    <property type="molecule type" value="Genomic_DNA"/>
</dbReference>
<feature type="transmembrane region" description="Helical" evidence="16">
    <location>
        <begin position="6"/>
        <end position="23"/>
    </location>
</feature>
<dbReference type="Proteomes" id="UP001501310">
    <property type="component" value="Unassembled WGS sequence"/>
</dbReference>
<keyword evidence="3" id="KW-0600">Photoreceptor protein</keyword>
<dbReference type="SMART" id="SM00091">
    <property type="entry name" value="PAS"/>
    <property type="match status" value="1"/>
</dbReference>
<reference evidence="20" key="1">
    <citation type="journal article" date="2019" name="Int. J. Syst. Evol. Microbiol.">
        <title>The Global Catalogue of Microorganisms (GCM) 10K type strain sequencing project: providing services to taxonomists for standard genome sequencing and annotation.</title>
        <authorList>
            <consortium name="The Broad Institute Genomics Platform"/>
            <consortium name="The Broad Institute Genome Sequencing Center for Infectious Disease"/>
            <person name="Wu L."/>
            <person name="Ma J."/>
        </authorList>
    </citation>
    <scope>NUCLEOTIDE SEQUENCE [LARGE SCALE GENOMIC DNA]</scope>
    <source>
        <strain evidence="20">JCM 16603</strain>
    </source>
</reference>
<dbReference type="InterPro" id="IPR000700">
    <property type="entry name" value="PAS-assoc_C"/>
</dbReference>
<dbReference type="InterPro" id="IPR001610">
    <property type="entry name" value="PAC"/>
</dbReference>
<keyword evidence="16" id="KW-0472">Membrane</keyword>